<comment type="caution">
    <text evidence="2">The sequence shown here is derived from an EMBL/GenBank/DDBJ whole genome shotgun (WGS) entry which is preliminary data.</text>
</comment>
<dbReference type="AlphaFoldDB" id="A0A7X2IKY8"/>
<keyword evidence="1" id="KW-0472">Membrane</keyword>
<evidence type="ECO:0000256" key="1">
    <source>
        <dbReference type="SAM" id="Phobius"/>
    </source>
</evidence>
<gene>
    <name evidence="2" type="ORF">GJ700_09415</name>
</gene>
<feature type="transmembrane region" description="Helical" evidence="1">
    <location>
        <begin position="6"/>
        <end position="29"/>
    </location>
</feature>
<dbReference type="EMBL" id="WKJJ01000005">
    <property type="protein sequence ID" value="MRV71937.1"/>
    <property type="molecule type" value="Genomic_DNA"/>
</dbReference>
<evidence type="ECO:0000313" key="2">
    <source>
        <dbReference type="EMBL" id="MRV71937.1"/>
    </source>
</evidence>
<dbReference type="Pfam" id="PF07254">
    <property type="entry name" value="Cpta_toxin"/>
    <property type="match status" value="1"/>
</dbReference>
<keyword evidence="1" id="KW-1133">Transmembrane helix</keyword>
<dbReference type="Proteomes" id="UP000446768">
    <property type="component" value="Unassembled WGS sequence"/>
</dbReference>
<evidence type="ECO:0000313" key="3">
    <source>
        <dbReference type="Proteomes" id="UP000446768"/>
    </source>
</evidence>
<dbReference type="InterPro" id="IPR009883">
    <property type="entry name" value="YgfX"/>
</dbReference>
<feature type="transmembrane region" description="Helical" evidence="1">
    <location>
        <begin position="60"/>
        <end position="78"/>
    </location>
</feature>
<proteinExistence type="predicted"/>
<sequence>MSGAIVVYVPTFPLTSSGIAMGIAVSLVVRPSRCLRWLQAGFGASVCTVPLLLWPPEAPLAWLAVLTGLLALCHPPLACANDKGCRIDISDNGMLRVAVYLNHSVPVAMPAVLLPGAVLWPQLLVLPLRLADGRTVRLLVLPDSVAPGAFRSLSVACRACAARDL</sequence>
<protein>
    <submittedName>
        <fullName evidence="2">Uncharacterized protein</fullName>
    </submittedName>
</protein>
<organism evidence="2 3">
    <name type="scientific">Pseudoduganella rivuli</name>
    <dbReference type="NCBI Taxonomy" id="2666085"/>
    <lineage>
        <taxon>Bacteria</taxon>
        <taxon>Pseudomonadati</taxon>
        <taxon>Pseudomonadota</taxon>
        <taxon>Betaproteobacteria</taxon>
        <taxon>Burkholderiales</taxon>
        <taxon>Oxalobacteraceae</taxon>
        <taxon>Telluria group</taxon>
        <taxon>Pseudoduganella</taxon>
    </lineage>
</organism>
<feature type="transmembrane region" description="Helical" evidence="1">
    <location>
        <begin position="99"/>
        <end position="120"/>
    </location>
</feature>
<dbReference type="RefSeq" id="WP_154373008.1">
    <property type="nucleotide sequence ID" value="NZ_WKJJ01000005.1"/>
</dbReference>
<keyword evidence="1" id="KW-0812">Transmembrane</keyword>
<accession>A0A7X2IKY8</accession>
<reference evidence="2 3" key="1">
    <citation type="submission" date="2019-11" db="EMBL/GenBank/DDBJ databases">
        <title>Novel species isolated from a subtropical stream in China.</title>
        <authorList>
            <person name="Lu H."/>
        </authorList>
    </citation>
    <scope>NUCLEOTIDE SEQUENCE [LARGE SCALE GENOMIC DNA]</scope>
    <source>
        <strain evidence="2 3">FT92W</strain>
    </source>
</reference>
<name>A0A7X2IKY8_9BURK</name>
<keyword evidence="3" id="KW-1185">Reference proteome</keyword>
<feature type="transmembrane region" description="Helical" evidence="1">
    <location>
        <begin position="36"/>
        <end position="54"/>
    </location>
</feature>